<evidence type="ECO:0000313" key="1">
    <source>
        <dbReference type="EMBL" id="OYP55614.1"/>
    </source>
</evidence>
<name>A0ABX4EHM4_SEGBR</name>
<sequence>MKIENLFFMGSFPFANKKQVFYLKYHLLILDTQRDCKVACQRLKIKNYKRVFNIGIATFTFFTN</sequence>
<comment type="caution">
    <text evidence="1">The sequence shown here is derived from an EMBL/GenBank/DDBJ whole genome shotgun (WGS) entry which is preliminary data.</text>
</comment>
<organism evidence="1 2">
    <name type="scientific">Segatella bryantii</name>
    <name type="common">Prevotella bryantii</name>
    <dbReference type="NCBI Taxonomy" id="77095"/>
    <lineage>
        <taxon>Bacteria</taxon>
        <taxon>Pseudomonadati</taxon>
        <taxon>Bacteroidota</taxon>
        <taxon>Bacteroidia</taxon>
        <taxon>Bacteroidales</taxon>
        <taxon>Prevotellaceae</taxon>
        <taxon>Segatella</taxon>
    </lineage>
</organism>
<gene>
    <name evidence="1" type="ORF">CIK91_04505</name>
</gene>
<dbReference type="EMBL" id="NPJF01000026">
    <property type="protein sequence ID" value="OYP55614.1"/>
    <property type="molecule type" value="Genomic_DNA"/>
</dbReference>
<dbReference type="Proteomes" id="UP000216189">
    <property type="component" value="Unassembled WGS sequence"/>
</dbReference>
<keyword evidence="2" id="KW-1185">Reference proteome</keyword>
<evidence type="ECO:0000313" key="2">
    <source>
        <dbReference type="Proteomes" id="UP000216189"/>
    </source>
</evidence>
<accession>A0ABX4EHM4</accession>
<proteinExistence type="predicted"/>
<reference evidence="1 2" key="1">
    <citation type="submission" date="2017-08" db="EMBL/GenBank/DDBJ databases">
        <title>Comparative genomics of non-oral Prevotella species.</title>
        <authorList>
            <person name="Accetto T."/>
            <person name="Nograsek B."/>
            <person name="Avgustin G."/>
        </authorList>
    </citation>
    <scope>NUCLEOTIDE SEQUENCE [LARGE SCALE GENOMIC DNA]</scope>
    <source>
        <strain evidence="1 2">TC1-1</strain>
    </source>
</reference>
<protein>
    <submittedName>
        <fullName evidence="1">Uncharacterized protein</fullName>
    </submittedName>
</protein>